<name>A0A286TXW8_9BACT</name>
<feature type="transmembrane region" description="Helical" evidence="10">
    <location>
        <begin position="377"/>
        <end position="400"/>
    </location>
</feature>
<keyword evidence="4" id="KW-1003">Cell membrane</keyword>
<dbReference type="PANTHER" id="PTHR43298">
    <property type="entry name" value="MULTIDRUG RESISTANCE PROTEIN NORM-RELATED"/>
    <property type="match status" value="1"/>
</dbReference>
<dbReference type="InterPro" id="IPR048279">
    <property type="entry name" value="MdtK-like"/>
</dbReference>
<keyword evidence="7" id="KW-0406">Ion transport</keyword>
<evidence type="ECO:0000256" key="7">
    <source>
        <dbReference type="ARBA" id="ARBA00023065"/>
    </source>
</evidence>
<keyword evidence="2" id="KW-0813">Transport</keyword>
<accession>A0A286TXW8</accession>
<feature type="transmembrane region" description="Helical" evidence="10">
    <location>
        <begin position="129"/>
        <end position="152"/>
    </location>
</feature>
<feature type="transmembrane region" description="Helical" evidence="10">
    <location>
        <begin position="247"/>
        <end position="265"/>
    </location>
</feature>
<feature type="transmembrane region" description="Helical" evidence="10">
    <location>
        <begin position="12"/>
        <end position="38"/>
    </location>
</feature>
<evidence type="ECO:0000256" key="10">
    <source>
        <dbReference type="SAM" id="Phobius"/>
    </source>
</evidence>
<dbReference type="EMBL" id="BAOS01000013">
    <property type="protein sequence ID" value="GAX60720.1"/>
    <property type="molecule type" value="Genomic_DNA"/>
</dbReference>
<dbReference type="GO" id="GO:0015297">
    <property type="term" value="F:antiporter activity"/>
    <property type="evidence" value="ECO:0007669"/>
    <property type="project" value="UniProtKB-KW"/>
</dbReference>
<evidence type="ECO:0000313" key="12">
    <source>
        <dbReference type="Proteomes" id="UP000218542"/>
    </source>
</evidence>
<organism evidence="11 12">
    <name type="scientific">Candidatus Scalindua japonica</name>
    <dbReference type="NCBI Taxonomy" id="1284222"/>
    <lineage>
        <taxon>Bacteria</taxon>
        <taxon>Pseudomonadati</taxon>
        <taxon>Planctomycetota</taxon>
        <taxon>Candidatus Brocadiia</taxon>
        <taxon>Candidatus Brocadiales</taxon>
        <taxon>Candidatus Scalinduaceae</taxon>
        <taxon>Candidatus Scalindua</taxon>
    </lineage>
</organism>
<evidence type="ECO:0000313" key="11">
    <source>
        <dbReference type="EMBL" id="GAX60720.1"/>
    </source>
</evidence>
<dbReference type="InterPro" id="IPR050222">
    <property type="entry name" value="MATE_MdtK"/>
</dbReference>
<sequence length="411" mass="44647">MVGRLGTVPVAAVGLAGALGFIVAMVFTALNVGTTALVARDFGANQKDEARKVAGQSLLITLVFGCTVSPFIFYFADNILVLMSAEENVVFLGSQYLKIVLSFFIFRLIILTGTSVFRGAGDTRTPMFITLVTNCVNILFNWLLIFGIWFFPRMEVAGAAWATSIAYTTGALLIMYRLLSRRSILTIGVKHIVDVNMSIIKRILRISFPATLDASLTQLGYLFFIKIVAMLGTVSLAAHQIAIRIEAISFMPGFALGVATTTIVGQSLGANKPDLAKLSMKKNCQIALVLMGFFSFIFLAFARPMANVFHPEQDVLALSTYCVMIAAIEQPALAIYMVYAGGLRGAGDTFSPMIVTIVGTLCFHLPVAYLFGIVLEWGLAGIWFGAALDWILRAVAVYILSRKGRWSAIKI</sequence>
<evidence type="ECO:0000256" key="4">
    <source>
        <dbReference type="ARBA" id="ARBA00022475"/>
    </source>
</evidence>
<evidence type="ECO:0000256" key="9">
    <source>
        <dbReference type="ARBA" id="ARBA00031636"/>
    </source>
</evidence>
<dbReference type="GO" id="GO:0006811">
    <property type="term" value="P:monoatomic ion transport"/>
    <property type="evidence" value="ECO:0007669"/>
    <property type="project" value="UniProtKB-KW"/>
</dbReference>
<dbReference type="PANTHER" id="PTHR43298:SF2">
    <property type="entry name" value="FMN_FAD EXPORTER YEEO-RELATED"/>
    <property type="match status" value="1"/>
</dbReference>
<keyword evidence="8 10" id="KW-0472">Membrane</keyword>
<comment type="subcellular location">
    <subcellularLocation>
        <location evidence="1">Cell membrane</location>
        <topology evidence="1">Multi-pass membrane protein</topology>
    </subcellularLocation>
</comment>
<evidence type="ECO:0000256" key="8">
    <source>
        <dbReference type="ARBA" id="ARBA00023136"/>
    </source>
</evidence>
<dbReference type="GO" id="GO:0042910">
    <property type="term" value="F:xenobiotic transmembrane transporter activity"/>
    <property type="evidence" value="ECO:0007669"/>
    <property type="project" value="InterPro"/>
</dbReference>
<comment type="caution">
    <text evidence="11">The sequence shown here is derived from an EMBL/GenBank/DDBJ whole genome shotgun (WGS) entry which is preliminary data.</text>
</comment>
<feature type="transmembrane region" description="Helical" evidence="10">
    <location>
        <begin position="219"/>
        <end position="241"/>
    </location>
</feature>
<dbReference type="AlphaFoldDB" id="A0A286TXW8"/>
<evidence type="ECO:0000256" key="2">
    <source>
        <dbReference type="ARBA" id="ARBA00022448"/>
    </source>
</evidence>
<dbReference type="GO" id="GO:0005886">
    <property type="term" value="C:plasma membrane"/>
    <property type="evidence" value="ECO:0007669"/>
    <property type="project" value="UniProtKB-SubCell"/>
</dbReference>
<feature type="transmembrane region" description="Helical" evidence="10">
    <location>
        <begin position="158"/>
        <end position="179"/>
    </location>
</feature>
<feature type="transmembrane region" description="Helical" evidence="10">
    <location>
        <begin position="286"/>
        <end position="306"/>
    </location>
</feature>
<feature type="transmembrane region" description="Helical" evidence="10">
    <location>
        <begin position="96"/>
        <end position="117"/>
    </location>
</feature>
<keyword evidence="5 10" id="KW-0812">Transmembrane</keyword>
<evidence type="ECO:0000256" key="6">
    <source>
        <dbReference type="ARBA" id="ARBA00022989"/>
    </source>
</evidence>
<reference evidence="12" key="1">
    <citation type="journal article" date="2017" name="Environ. Microbiol. Rep.">
        <title>Genetic Diversity of Marine Anaerobic Ammonium-Oxidizing Bacteria as Revealed by Genomic and Proteomic Analyses of 'Candidatus Scalindua japonica'.</title>
        <authorList>
            <person name="Oshiki M."/>
            <person name="Mizuto K."/>
            <person name="Kimura Z."/>
            <person name="Kindaichi T."/>
            <person name="Satoh H."/>
            <person name="Okabe S."/>
        </authorList>
    </citation>
    <scope>NUCLEOTIDE SEQUENCE [LARGE SCALE GENOMIC DNA]</scope>
    <source>
        <strain evidence="12">husup-a2</strain>
    </source>
</reference>
<dbReference type="CDD" id="cd13137">
    <property type="entry name" value="MATE_NorM_like"/>
    <property type="match status" value="1"/>
</dbReference>
<evidence type="ECO:0000256" key="5">
    <source>
        <dbReference type="ARBA" id="ARBA00022692"/>
    </source>
</evidence>
<keyword evidence="12" id="KW-1185">Reference proteome</keyword>
<protein>
    <recommendedName>
        <fullName evidence="9">Multidrug-efflux transporter</fullName>
    </recommendedName>
</protein>
<evidence type="ECO:0000256" key="3">
    <source>
        <dbReference type="ARBA" id="ARBA00022449"/>
    </source>
</evidence>
<dbReference type="Pfam" id="PF01554">
    <property type="entry name" value="MatE"/>
    <property type="match status" value="2"/>
</dbReference>
<dbReference type="PIRSF" id="PIRSF006603">
    <property type="entry name" value="DinF"/>
    <property type="match status" value="1"/>
</dbReference>
<feature type="transmembrane region" description="Helical" evidence="10">
    <location>
        <begin position="318"/>
        <end position="338"/>
    </location>
</feature>
<keyword evidence="3" id="KW-0050">Antiport</keyword>
<gene>
    <name evidence="11" type="ORF">SCALIN_C13_0237</name>
</gene>
<evidence type="ECO:0000256" key="1">
    <source>
        <dbReference type="ARBA" id="ARBA00004651"/>
    </source>
</evidence>
<dbReference type="Proteomes" id="UP000218542">
    <property type="component" value="Unassembled WGS sequence"/>
</dbReference>
<feature type="transmembrane region" description="Helical" evidence="10">
    <location>
        <begin position="350"/>
        <end position="371"/>
    </location>
</feature>
<proteinExistence type="predicted"/>
<dbReference type="NCBIfam" id="TIGR00797">
    <property type="entry name" value="matE"/>
    <property type="match status" value="1"/>
</dbReference>
<dbReference type="InterPro" id="IPR002528">
    <property type="entry name" value="MATE_fam"/>
</dbReference>
<feature type="transmembrane region" description="Helical" evidence="10">
    <location>
        <begin position="58"/>
        <end position="76"/>
    </location>
</feature>
<keyword evidence="6 10" id="KW-1133">Transmembrane helix</keyword>